<dbReference type="SUPFAM" id="SSF51905">
    <property type="entry name" value="FAD/NAD(P)-binding domain"/>
    <property type="match status" value="1"/>
</dbReference>
<evidence type="ECO:0000313" key="10">
    <source>
        <dbReference type="Proteomes" id="UP000472277"/>
    </source>
</evidence>
<evidence type="ECO:0000256" key="3">
    <source>
        <dbReference type="ARBA" id="ARBA00013029"/>
    </source>
</evidence>
<evidence type="ECO:0000259" key="8">
    <source>
        <dbReference type="Pfam" id="PF01266"/>
    </source>
</evidence>
<comment type="cofactor">
    <cofactor evidence="1">
        <name>FAD</name>
        <dbReference type="ChEBI" id="CHEBI:57692"/>
    </cofactor>
</comment>
<keyword evidence="6" id="KW-0560">Oxidoreductase</keyword>
<dbReference type="Proteomes" id="UP000472277">
    <property type="component" value="Chromosome 34"/>
</dbReference>
<dbReference type="Ensembl" id="ENSSTUT00000095722.1">
    <property type="protein sequence ID" value="ENSSTUP00000089999.1"/>
    <property type="gene ID" value="ENSSTUG00000039497.1"/>
</dbReference>
<dbReference type="GO" id="GO:0006072">
    <property type="term" value="P:glycerol-3-phosphate metabolic process"/>
    <property type="evidence" value="ECO:0007669"/>
    <property type="project" value="InterPro"/>
</dbReference>
<dbReference type="EC" id="1.1.5.3" evidence="3"/>
<organism evidence="9 10">
    <name type="scientific">Salmo trutta</name>
    <name type="common">Brown trout</name>
    <dbReference type="NCBI Taxonomy" id="8032"/>
    <lineage>
        <taxon>Eukaryota</taxon>
        <taxon>Metazoa</taxon>
        <taxon>Chordata</taxon>
        <taxon>Craniata</taxon>
        <taxon>Vertebrata</taxon>
        <taxon>Euteleostomi</taxon>
        <taxon>Actinopterygii</taxon>
        <taxon>Neopterygii</taxon>
        <taxon>Teleostei</taxon>
        <taxon>Protacanthopterygii</taxon>
        <taxon>Salmoniformes</taxon>
        <taxon>Salmonidae</taxon>
        <taxon>Salmoninae</taxon>
        <taxon>Salmo</taxon>
    </lineage>
</organism>
<dbReference type="InterPro" id="IPR006076">
    <property type="entry name" value="FAD-dep_OxRdtase"/>
</dbReference>
<evidence type="ECO:0000256" key="5">
    <source>
        <dbReference type="ARBA" id="ARBA00022827"/>
    </source>
</evidence>
<dbReference type="AlphaFoldDB" id="A0A674D2W6"/>
<reference evidence="9" key="2">
    <citation type="submission" date="2025-09" db="UniProtKB">
        <authorList>
            <consortium name="Ensembl"/>
        </authorList>
    </citation>
    <scope>IDENTIFICATION</scope>
</reference>
<dbReference type="GO" id="GO:0005739">
    <property type="term" value="C:mitochondrion"/>
    <property type="evidence" value="ECO:0007669"/>
    <property type="project" value="TreeGrafter"/>
</dbReference>
<evidence type="ECO:0000256" key="2">
    <source>
        <dbReference type="ARBA" id="ARBA00007330"/>
    </source>
</evidence>
<feature type="compositionally biased region" description="Basic and acidic residues" evidence="7">
    <location>
        <begin position="237"/>
        <end position="246"/>
    </location>
</feature>
<keyword evidence="10" id="KW-1185">Reference proteome</keyword>
<dbReference type="Gene3D" id="3.30.9.10">
    <property type="entry name" value="D-Amino Acid Oxidase, subunit A, domain 2"/>
    <property type="match status" value="2"/>
</dbReference>
<dbReference type="GO" id="GO:0004368">
    <property type="term" value="F:glycerol-3-phosphate dehydrogenase (quinone) activity"/>
    <property type="evidence" value="ECO:0007669"/>
    <property type="project" value="UniProtKB-EC"/>
</dbReference>
<reference evidence="9" key="1">
    <citation type="submission" date="2025-08" db="UniProtKB">
        <authorList>
            <consortium name="Ensembl"/>
        </authorList>
    </citation>
    <scope>IDENTIFICATION</scope>
</reference>
<feature type="region of interest" description="Disordered" evidence="7">
    <location>
        <begin position="237"/>
        <end position="256"/>
    </location>
</feature>
<dbReference type="Gene3D" id="3.50.50.60">
    <property type="entry name" value="FAD/NAD(P)-binding domain"/>
    <property type="match status" value="1"/>
</dbReference>
<evidence type="ECO:0000256" key="1">
    <source>
        <dbReference type="ARBA" id="ARBA00001974"/>
    </source>
</evidence>
<dbReference type="GeneTree" id="ENSGT00390000001718"/>
<evidence type="ECO:0000256" key="6">
    <source>
        <dbReference type="ARBA" id="ARBA00023002"/>
    </source>
</evidence>
<name>A0A674D2W6_SALTR</name>
<evidence type="ECO:0000256" key="4">
    <source>
        <dbReference type="ARBA" id="ARBA00022630"/>
    </source>
</evidence>
<sequence length="256" mass="28585">LSETARSMISALVERNDYSLGTSSWCTKLSHGVCYLQKAIIKFDYEQYMMVKDALHERSNLLDIVAGGQCLKSSYVLSKNKALELFPMLKKDKLVGAIVYYDGQHNNADCPDSKVVHLLKKTSAEMGNVFDFRAKCVINSTGLFTDSLRKMDDGKNAKICQPSAGVHIVIPGYYSPDMMGLLDPATSDGRVIFFLPWEMMTITGMTDAPTDVTAYTIPREDGVGSPQLLYLSPDVERRREERRHPGSVDWYPPSGH</sequence>
<proteinExistence type="inferred from homology"/>
<keyword evidence="4" id="KW-0285">Flavoprotein</keyword>
<dbReference type="PANTHER" id="PTHR11985">
    <property type="entry name" value="GLYCEROL-3-PHOSPHATE DEHYDROGENASE"/>
    <property type="match status" value="1"/>
</dbReference>
<accession>A0A674D2W6</accession>
<dbReference type="InParanoid" id="A0A674D2W6"/>
<feature type="domain" description="FAD dependent oxidoreductase" evidence="8">
    <location>
        <begin position="76"/>
        <end position="213"/>
    </location>
</feature>
<evidence type="ECO:0000256" key="7">
    <source>
        <dbReference type="SAM" id="MobiDB-lite"/>
    </source>
</evidence>
<evidence type="ECO:0000313" key="9">
    <source>
        <dbReference type="Ensembl" id="ENSSTUP00000089999.1"/>
    </source>
</evidence>
<comment type="similarity">
    <text evidence="2">Belongs to the FAD-dependent glycerol-3-phosphate dehydrogenase family.</text>
</comment>
<protein>
    <recommendedName>
        <fullName evidence="3">glycerol-3-phosphate dehydrogenase</fullName>
        <ecNumber evidence="3">1.1.5.3</ecNumber>
    </recommendedName>
</protein>
<dbReference type="PANTHER" id="PTHR11985:SF15">
    <property type="entry name" value="GLYCEROL-3-PHOSPHATE DEHYDROGENASE, MITOCHONDRIAL"/>
    <property type="match status" value="1"/>
</dbReference>
<dbReference type="Pfam" id="PF01266">
    <property type="entry name" value="DAO"/>
    <property type="match status" value="1"/>
</dbReference>
<dbReference type="InterPro" id="IPR036188">
    <property type="entry name" value="FAD/NAD-bd_sf"/>
</dbReference>
<dbReference type="InterPro" id="IPR000447">
    <property type="entry name" value="G3P_DH_FAD-dep"/>
</dbReference>
<keyword evidence="5" id="KW-0274">FAD</keyword>